<evidence type="ECO:0000256" key="9">
    <source>
        <dbReference type="ARBA" id="ARBA00022842"/>
    </source>
</evidence>
<dbReference type="GO" id="GO:0004810">
    <property type="term" value="F:CCA tRNA nucleotidyltransferase activity"/>
    <property type="evidence" value="ECO:0007669"/>
    <property type="project" value="UniProtKB-UniRule"/>
</dbReference>
<keyword evidence="14" id="KW-1185">Reference proteome</keyword>
<evidence type="ECO:0000256" key="1">
    <source>
        <dbReference type="ARBA" id="ARBA00022596"/>
    </source>
</evidence>
<feature type="binding site" evidence="11">
    <location>
        <position position="140"/>
    </location>
    <ligand>
        <name>ATP</name>
        <dbReference type="ChEBI" id="CHEBI:30616"/>
    </ligand>
</feature>
<dbReference type="SMART" id="SM00471">
    <property type="entry name" value="HDc"/>
    <property type="match status" value="1"/>
</dbReference>
<dbReference type="Gene3D" id="1.10.3090.10">
    <property type="entry name" value="cca-adding enzyme, domain 2"/>
    <property type="match status" value="1"/>
</dbReference>
<evidence type="ECO:0000313" key="14">
    <source>
        <dbReference type="Proteomes" id="UP000248259"/>
    </source>
</evidence>
<keyword evidence="8 11" id="KW-0067">ATP-binding</keyword>
<dbReference type="InterPro" id="IPR002646">
    <property type="entry name" value="PolA_pol_head_dom"/>
</dbReference>
<dbReference type="Pfam" id="PF12627">
    <property type="entry name" value="PolyA_pol_RNAbd"/>
    <property type="match status" value="1"/>
</dbReference>
<dbReference type="PANTHER" id="PTHR47545">
    <property type="entry name" value="MULTIFUNCTIONAL CCA PROTEIN"/>
    <property type="match status" value="1"/>
</dbReference>
<comment type="catalytic activity">
    <reaction evidence="11">
        <text>a tRNA with a 3' CCA end + 2 CTP + ATP = a tRNA with a 3' CCACCA end + 3 diphosphate</text>
        <dbReference type="Rhea" id="RHEA:76235"/>
        <dbReference type="Rhea" id="RHEA-COMP:10468"/>
        <dbReference type="Rhea" id="RHEA-COMP:18655"/>
        <dbReference type="ChEBI" id="CHEBI:30616"/>
        <dbReference type="ChEBI" id="CHEBI:33019"/>
        <dbReference type="ChEBI" id="CHEBI:37563"/>
        <dbReference type="ChEBI" id="CHEBI:83071"/>
        <dbReference type="ChEBI" id="CHEBI:195187"/>
    </reaction>
</comment>
<feature type="binding site" evidence="11">
    <location>
        <position position="23"/>
    </location>
    <ligand>
        <name>Mg(2+)</name>
        <dbReference type="ChEBI" id="CHEBI:18420"/>
    </ligand>
</feature>
<keyword evidence="4 11" id="KW-0548">Nucleotidyltransferase</keyword>
<feature type="binding site" evidence="11">
    <location>
        <position position="8"/>
    </location>
    <ligand>
        <name>CTP</name>
        <dbReference type="ChEBI" id="CHEBI:37563"/>
    </ligand>
</feature>
<dbReference type="CDD" id="cd05398">
    <property type="entry name" value="NT_ClassII-CCAase"/>
    <property type="match status" value="1"/>
</dbReference>
<feature type="binding site" evidence="11">
    <location>
        <position position="11"/>
    </location>
    <ligand>
        <name>ATP</name>
        <dbReference type="ChEBI" id="CHEBI:30616"/>
    </ligand>
</feature>
<keyword evidence="11" id="KW-0511">Multifunctional enzyme</keyword>
<evidence type="ECO:0000259" key="12">
    <source>
        <dbReference type="PROSITE" id="PS51831"/>
    </source>
</evidence>
<feature type="binding site" evidence="11">
    <location>
        <position position="137"/>
    </location>
    <ligand>
        <name>ATP</name>
        <dbReference type="ChEBI" id="CHEBI:30616"/>
    </ligand>
</feature>
<organism evidence="13 14">
    <name type="scientific">Parazoarcus communis SWub3 = DSM 12120</name>
    <dbReference type="NCBI Taxonomy" id="1121029"/>
    <lineage>
        <taxon>Bacteria</taxon>
        <taxon>Pseudomonadati</taxon>
        <taxon>Pseudomonadota</taxon>
        <taxon>Betaproteobacteria</taxon>
        <taxon>Rhodocyclales</taxon>
        <taxon>Zoogloeaceae</taxon>
        <taxon>Parazoarcus</taxon>
    </lineage>
</organism>
<dbReference type="Pfam" id="PF01966">
    <property type="entry name" value="HD"/>
    <property type="match status" value="1"/>
</dbReference>
<name>A0A323UZK1_9RHOO</name>
<reference evidence="13 14" key="1">
    <citation type="submission" date="2018-06" db="EMBL/GenBank/DDBJ databases">
        <title>Azoarcus communis strain SWub3 genome.</title>
        <authorList>
            <person name="Zorraquino Salvo V."/>
            <person name="Toubiana D."/>
            <person name="Blumwald E."/>
        </authorList>
    </citation>
    <scope>NUCLEOTIDE SEQUENCE [LARGE SCALE GENOMIC DNA]</scope>
    <source>
        <strain evidence="13 14">SWub3</strain>
    </source>
</reference>
<dbReference type="InterPro" id="IPR032828">
    <property type="entry name" value="PolyA_RNA-bd"/>
</dbReference>
<comment type="cofactor">
    <cofactor evidence="11">
        <name>Ni(2+)</name>
        <dbReference type="ChEBI" id="CHEBI:49786"/>
    </cofactor>
    <text evidence="11">Nickel for phosphatase activity.</text>
</comment>
<dbReference type="GO" id="GO:0000049">
    <property type="term" value="F:tRNA binding"/>
    <property type="evidence" value="ECO:0007669"/>
    <property type="project" value="UniProtKB-UniRule"/>
</dbReference>
<dbReference type="GO" id="GO:0000287">
    <property type="term" value="F:magnesium ion binding"/>
    <property type="evidence" value="ECO:0007669"/>
    <property type="project" value="UniProtKB-UniRule"/>
</dbReference>
<evidence type="ECO:0000256" key="5">
    <source>
        <dbReference type="ARBA" id="ARBA00022723"/>
    </source>
</evidence>
<comment type="cofactor">
    <cofactor evidence="11">
        <name>Mg(2+)</name>
        <dbReference type="ChEBI" id="CHEBI:18420"/>
    </cofactor>
    <text evidence="11">Magnesium is required for nucleotidyltransferase activity.</text>
</comment>
<comment type="subunit">
    <text evidence="11">Monomer. Can also form homodimers and oligomers.</text>
</comment>
<dbReference type="InterPro" id="IPR043519">
    <property type="entry name" value="NT_sf"/>
</dbReference>
<dbReference type="NCBIfam" id="NF008137">
    <property type="entry name" value="PRK10885.1"/>
    <property type="match status" value="1"/>
</dbReference>
<evidence type="ECO:0000256" key="7">
    <source>
        <dbReference type="ARBA" id="ARBA00022800"/>
    </source>
</evidence>
<gene>
    <name evidence="11" type="primary">cca</name>
    <name evidence="13" type="ORF">DNK49_01160</name>
</gene>
<comment type="similarity">
    <text evidence="11">Belongs to the tRNA nucleotidyltransferase/poly(A) polymerase family. Bacterial CCA-adding enzyme type 1 subfamily.</text>
</comment>
<comment type="caution">
    <text evidence="13">The sequence shown here is derived from an EMBL/GenBank/DDBJ whole genome shotgun (WGS) entry which is preliminary data.</text>
</comment>
<keyword evidence="11" id="KW-0378">Hydrolase</keyword>
<dbReference type="EC" id="3.1.3.-" evidence="11"/>
<proteinExistence type="inferred from homology"/>
<keyword evidence="2 11" id="KW-0808">Transferase</keyword>
<keyword evidence="10 11" id="KW-0694">RNA-binding</keyword>
<dbReference type="InterPro" id="IPR012006">
    <property type="entry name" value="CCA_bact"/>
</dbReference>
<dbReference type="InterPro" id="IPR050124">
    <property type="entry name" value="tRNA_CCA-adding_enzyme"/>
</dbReference>
<dbReference type="EMBL" id="QKOE01000001">
    <property type="protein sequence ID" value="PZA18182.1"/>
    <property type="molecule type" value="Genomic_DNA"/>
</dbReference>
<evidence type="ECO:0000256" key="3">
    <source>
        <dbReference type="ARBA" id="ARBA00022694"/>
    </source>
</evidence>
<keyword evidence="1 11" id="KW-0533">Nickel</keyword>
<dbReference type="Proteomes" id="UP000248259">
    <property type="component" value="Unassembled WGS sequence"/>
</dbReference>
<keyword evidence="7 11" id="KW-0692">RNA repair</keyword>
<evidence type="ECO:0000256" key="6">
    <source>
        <dbReference type="ARBA" id="ARBA00022741"/>
    </source>
</evidence>
<dbReference type="PIRSF" id="PIRSF000813">
    <property type="entry name" value="CCA_bact"/>
    <property type="match status" value="1"/>
</dbReference>
<evidence type="ECO:0000256" key="10">
    <source>
        <dbReference type="ARBA" id="ARBA00022884"/>
    </source>
</evidence>
<dbReference type="GO" id="GO:0160016">
    <property type="term" value="F:CCACCA tRNA nucleotidyltransferase activity"/>
    <property type="evidence" value="ECO:0007669"/>
    <property type="project" value="RHEA"/>
</dbReference>
<dbReference type="GO" id="GO:0016791">
    <property type="term" value="F:phosphatase activity"/>
    <property type="evidence" value="ECO:0007669"/>
    <property type="project" value="UniProtKB-UniRule"/>
</dbReference>
<dbReference type="InterPro" id="IPR003607">
    <property type="entry name" value="HD/PDEase_dom"/>
</dbReference>
<dbReference type="EC" id="2.7.7.72" evidence="11"/>
<evidence type="ECO:0000313" key="13">
    <source>
        <dbReference type="EMBL" id="PZA18182.1"/>
    </source>
</evidence>
<accession>A0A323UZK1</accession>
<dbReference type="HAMAP" id="MF_01261">
    <property type="entry name" value="CCA_bact_type1"/>
    <property type="match status" value="1"/>
</dbReference>
<feature type="domain" description="HD" evidence="12">
    <location>
        <begin position="226"/>
        <end position="327"/>
    </location>
</feature>
<dbReference type="InterPro" id="IPR006674">
    <property type="entry name" value="HD_domain"/>
</dbReference>
<dbReference type="GO" id="GO:0001680">
    <property type="term" value="P:tRNA 3'-terminal CCA addition"/>
    <property type="evidence" value="ECO:0007669"/>
    <property type="project" value="UniProtKB-UniRule"/>
</dbReference>
<evidence type="ECO:0000256" key="2">
    <source>
        <dbReference type="ARBA" id="ARBA00022679"/>
    </source>
</evidence>
<dbReference type="CDD" id="cd00077">
    <property type="entry name" value="HDc"/>
    <property type="match status" value="1"/>
</dbReference>
<dbReference type="AlphaFoldDB" id="A0A323UZK1"/>
<keyword evidence="9 11" id="KW-0460">Magnesium</keyword>
<dbReference type="GO" id="GO:0005524">
    <property type="term" value="F:ATP binding"/>
    <property type="evidence" value="ECO:0007669"/>
    <property type="project" value="UniProtKB-UniRule"/>
</dbReference>
<dbReference type="GO" id="GO:0004112">
    <property type="term" value="F:cyclic-nucleotide phosphodiesterase activity"/>
    <property type="evidence" value="ECO:0007669"/>
    <property type="project" value="UniProtKB-UniRule"/>
</dbReference>
<dbReference type="Gene3D" id="3.30.460.10">
    <property type="entry name" value="Beta Polymerase, domain 2"/>
    <property type="match status" value="1"/>
</dbReference>
<dbReference type="EC" id="3.1.4.-" evidence="11"/>
<dbReference type="PANTHER" id="PTHR47545:SF1">
    <property type="entry name" value="MULTIFUNCTIONAL CCA PROTEIN"/>
    <property type="match status" value="1"/>
</dbReference>
<feature type="binding site" evidence="11">
    <location>
        <position position="21"/>
    </location>
    <ligand>
        <name>Mg(2+)</name>
        <dbReference type="ChEBI" id="CHEBI:18420"/>
    </ligand>
</feature>
<evidence type="ECO:0000256" key="4">
    <source>
        <dbReference type="ARBA" id="ARBA00022695"/>
    </source>
</evidence>
<dbReference type="OrthoDB" id="9805698at2"/>
<dbReference type="SUPFAM" id="SSF81891">
    <property type="entry name" value="Poly A polymerase C-terminal region-like"/>
    <property type="match status" value="1"/>
</dbReference>
<keyword evidence="6 11" id="KW-0547">Nucleotide-binding</keyword>
<dbReference type="SUPFAM" id="SSF81301">
    <property type="entry name" value="Nucleotidyltransferase"/>
    <property type="match status" value="1"/>
</dbReference>
<dbReference type="RefSeq" id="WP_110522483.1">
    <property type="nucleotide sequence ID" value="NZ_QKOE01000001.1"/>
</dbReference>
<comment type="function">
    <text evidence="11">Catalyzes the addition and repair of the essential 3'-terminal CCA sequence in tRNAs without using a nucleic acid template. Adds these three nucleotides in the order of C, C, and A to the tRNA nucleotide-73, using CTP and ATP as substrates and producing inorganic pyrophosphate. tRNA 3'-terminal CCA addition is required both for tRNA processing and repair. Also involved in tRNA surveillance by mediating tandem CCA addition to generate a CCACCA at the 3' terminus of unstable tRNAs. While stable tRNAs receive only 3'-terminal CCA, unstable tRNAs are marked with CCACCA and rapidly degraded.</text>
</comment>
<dbReference type="GO" id="GO:0042245">
    <property type="term" value="P:RNA repair"/>
    <property type="evidence" value="ECO:0007669"/>
    <property type="project" value="UniProtKB-KW"/>
</dbReference>
<feature type="binding site" evidence="11">
    <location>
        <position position="8"/>
    </location>
    <ligand>
        <name>ATP</name>
        <dbReference type="ChEBI" id="CHEBI:30616"/>
    </ligand>
</feature>
<keyword evidence="3 11" id="KW-0819">tRNA processing</keyword>
<feature type="binding site" evidence="11">
    <location>
        <position position="140"/>
    </location>
    <ligand>
        <name>CTP</name>
        <dbReference type="ChEBI" id="CHEBI:37563"/>
    </ligand>
</feature>
<protein>
    <recommendedName>
        <fullName evidence="11">Multifunctional CCA protein</fullName>
    </recommendedName>
    <domain>
        <recommendedName>
            <fullName evidence="11">CCA-adding enzyme</fullName>
            <ecNumber evidence="11">2.7.7.72</ecNumber>
        </recommendedName>
        <alternativeName>
            <fullName evidence="11">CCA tRNA nucleotidyltransferase</fullName>
        </alternativeName>
        <alternativeName>
            <fullName evidence="11">tRNA CCA-pyrophosphorylase</fullName>
        </alternativeName>
        <alternativeName>
            <fullName evidence="11">tRNA adenylyl-/cytidylyl-transferase</fullName>
        </alternativeName>
        <alternativeName>
            <fullName evidence="11">tRNA nucleotidyltransferase</fullName>
        </alternativeName>
        <alternativeName>
            <fullName evidence="11">tRNA-NT</fullName>
        </alternativeName>
    </domain>
    <domain>
        <recommendedName>
            <fullName evidence="11">2'-nucleotidase</fullName>
            <ecNumber evidence="11">3.1.3.-</ecNumber>
        </recommendedName>
    </domain>
    <domain>
        <recommendedName>
            <fullName evidence="11">2',3'-cyclic phosphodiesterase</fullName>
            <ecNumber evidence="11">3.1.4.-</ecNumber>
        </recommendedName>
    </domain>
    <domain>
        <recommendedName>
            <fullName evidence="11">Phosphatase</fullName>
        </recommendedName>
    </domain>
</protein>
<feature type="binding site" evidence="11">
    <location>
        <position position="137"/>
    </location>
    <ligand>
        <name>CTP</name>
        <dbReference type="ChEBI" id="CHEBI:37563"/>
    </ligand>
</feature>
<dbReference type="Pfam" id="PF01743">
    <property type="entry name" value="PolyA_pol"/>
    <property type="match status" value="1"/>
</dbReference>
<dbReference type="PROSITE" id="PS51831">
    <property type="entry name" value="HD"/>
    <property type="match status" value="1"/>
</dbReference>
<feature type="binding site" evidence="11">
    <location>
        <position position="91"/>
    </location>
    <ligand>
        <name>ATP</name>
        <dbReference type="ChEBI" id="CHEBI:30616"/>
    </ligand>
</feature>
<keyword evidence="5 11" id="KW-0479">Metal-binding</keyword>
<sequence>MNVYVVGGAVRDALLGRPVSDRDWVVVGETPASMLAQGFLQVGKDFPVFLHPQTREEYALARTERKSGHGYTGFTCHASPEVTLEEDLLRRDLTINAIARATDGTLIDPYGGQADIAARIFRHVSPAFAEDPVRILRIARFAARFPDFAVAPETLALMQQMVAAGEIDHLVPERVWQELSRGLMESSPSRMIRVLRDCNALPRILPEVDRLFGIPQPKQHHPEIDTGEHVLMVIDAAAASAQPLAVRWACLLHDLGKGCTPEDILPHHYGHEARSERLAREVSARLKAPSDCRDLAEMVAREHGTLGQFVILRPETIVKILERCDAQRRPERFVLMLQAAACDYLGRGGNRPPQWPPADGWRLALNAFRQIDAGAIARACNDKSRIPERIHAERVAAVRRLREPAHTPERDAQP</sequence>
<dbReference type="HAMAP" id="MF_01262">
    <property type="entry name" value="CCA_bact_type2"/>
    <property type="match status" value="1"/>
</dbReference>
<evidence type="ECO:0000256" key="11">
    <source>
        <dbReference type="HAMAP-Rule" id="MF_01261"/>
    </source>
</evidence>
<feature type="binding site" evidence="11">
    <location>
        <position position="11"/>
    </location>
    <ligand>
        <name>CTP</name>
        <dbReference type="ChEBI" id="CHEBI:37563"/>
    </ligand>
</feature>
<evidence type="ECO:0000256" key="8">
    <source>
        <dbReference type="ARBA" id="ARBA00022840"/>
    </source>
</evidence>
<comment type="miscellaneous">
    <text evidence="11">A single active site specifically recognizes both ATP and CTP and is responsible for their addition.</text>
</comment>
<comment type="domain">
    <text evidence="11">Comprises two domains: an N-terminal domain containing the nucleotidyltransferase activity and a C-terminal HD domain associated with both phosphodiesterase and phosphatase activities.</text>
</comment>
<feature type="binding site" evidence="11">
    <location>
        <position position="91"/>
    </location>
    <ligand>
        <name>CTP</name>
        <dbReference type="ChEBI" id="CHEBI:37563"/>
    </ligand>
</feature>
<comment type="catalytic activity">
    <reaction evidence="11">
        <text>a tRNA precursor + 2 CTP + ATP = a tRNA with a 3' CCA end + 3 diphosphate</text>
        <dbReference type="Rhea" id="RHEA:14433"/>
        <dbReference type="Rhea" id="RHEA-COMP:10465"/>
        <dbReference type="Rhea" id="RHEA-COMP:10468"/>
        <dbReference type="ChEBI" id="CHEBI:30616"/>
        <dbReference type="ChEBI" id="CHEBI:33019"/>
        <dbReference type="ChEBI" id="CHEBI:37563"/>
        <dbReference type="ChEBI" id="CHEBI:74896"/>
        <dbReference type="ChEBI" id="CHEBI:83071"/>
        <dbReference type="EC" id="2.7.7.72"/>
    </reaction>
</comment>